<dbReference type="PANTHER" id="PTHR13528:SF2">
    <property type="entry name" value="LARGE RIBOSOMAL SUBUNIT PROTEIN BL28M"/>
    <property type="match status" value="1"/>
</dbReference>
<dbReference type="PANTHER" id="PTHR13528">
    <property type="entry name" value="39S RIBOSOMAL PROTEIN L28, MITOCHONDRIAL"/>
    <property type="match status" value="1"/>
</dbReference>
<comment type="caution">
    <text evidence="6">The sequence shown here is derived from an EMBL/GenBank/DDBJ whole genome shotgun (WGS) entry which is preliminary data.</text>
</comment>
<evidence type="ECO:0000256" key="1">
    <source>
        <dbReference type="ARBA" id="ARBA00008760"/>
    </source>
</evidence>
<reference evidence="6" key="1">
    <citation type="submission" date="2021-04" db="EMBL/GenBank/DDBJ databases">
        <authorList>
            <consortium name="Molecular Ecology Group"/>
        </authorList>
    </citation>
    <scope>NUCLEOTIDE SEQUENCE</scope>
</reference>
<evidence type="ECO:0000256" key="4">
    <source>
        <dbReference type="ARBA" id="ARBA00035269"/>
    </source>
</evidence>
<dbReference type="GO" id="GO:0005762">
    <property type="term" value="C:mitochondrial large ribosomal subunit"/>
    <property type="evidence" value="ECO:0007669"/>
    <property type="project" value="TreeGrafter"/>
</dbReference>
<dbReference type="SUPFAM" id="SSF143800">
    <property type="entry name" value="L28p-like"/>
    <property type="match status" value="1"/>
</dbReference>
<comment type="similarity">
    <text evidence="1">Belongs to the bacterial ribosomal protein bL28 family.</text>
</comment>
<keyword evidence="3" id="KW-0687">Ribonucleoprotein</keyword>
<dbReference type="EMBL" id="CAJHNH020001451">
    <property type="protein sequence ID" value="CAG5123137.1"/>
    <property type="molecule type" value="Genomic_DNA"/>
</dbReference>
<sequence>MEKLKIKHFMPSIKQVKDMIIHEVTYFDKHSHTRFKVTSRLLPHKGTWINFWRATPYKYKWTQEEEEILPQHYKDRCKEFMTRDPIPVHWRPDTRRYRVDEDTGERIPIVNAAIPIVYPQECNTGLWGGEGIIFGYYRKIDRKRQKRLPTLPRIWRPCLTKRVLYSEILDRWMSITITKRTLYLIDENFGLDFYILKTHEVDLCSKLGITLKREMLLALARKSMYPDDPVKRDKIYNRYKEFVIPEEEAEWIGLDTHVAVEKAQKQIAEKSKPVPLKDLYLVELVKRLQLKATS</sequence>
<evidence type="ECO:0000313" key="6">
    <source>
        <dbReference type="EMBL" id="CAG5123137.1"/>
    </source>
</evidence>
<dbReference type="Proteomes" id="UP000678393">
    <property type="component" value="Unassembled WGS sequence"/>
</dbReference>
<gene>
    <name evidence="6" type="ORF">CUNI_LOCUS8695</name>
</gene>
<dbReference type="InterPro" id="IPR034704">
    <property type="entry name" value="Ribosomal_bL28/bL31-like_sf"/>
</dbReference>
<evidence type="ECO:0000256" key="5">
    <source>
        <dbReference type="ARBA" id="ARBA00035538"/>
    </source>
</evidence>
<evidence type="ECO:0000256" key="2">
    <source>
        <dbReference type="ARBA" id="ARBA00022980"/>
    </source>
</evidence>
<proteinExistence type="inferred from homology"/>
<protein>
    <recommendedName>
        <fullName evidence="4">Large ribosomal subunit protein bL28m</fullName>
    </recommendedName>
    <alternativeName>
        <fullName evidence="5">39S ribosomal protein L28, mitochondrial</fullName>
    </alternativeName>
</protein>
<name>A0A8S3Z0W2_9EUPU</name>
<dbReference type="InterPro" id="IPR026569">
    <property type="entry name" value="Ribosomal_bL28"/>
</dbReference>
<organism evidence="6 7">
    <name type="scientific">Candidula unifasciata</name>
    <dbReference type="NCBI Taxonomy" id="100452"/>
    <lineage>
        <taxon>Eukaryota</taxon>
        <taxon>Metazoa</taxon>
        <taxon>Spiralia</taxon>
        <taxon>Lophotrochozoa</taxon>
        <taxon>Mollusca</taxon>
        <taxon>Gastropoda</taxon>
        <taxon>Heterobranchia</taxon>
        <taxon>Euthyneura</taxon>
        <taxon>Panpulmonata</taxon>
        <taxon>Eupulmonata</taxon>
        <taxon>Stylommatophora</taxon>
        <taxon>Helicina</taxon>
        <taxon>Helicoidea</taxon>
        <taxon>Geomitridae</taxon>
        <taxon>Candidula</taxon>
    </lineage>
</organism>
<keyword evidence="2" id="KW-0689">Ribosomal protein</keyword>
<evidence type="ECO:0000313" key="7">
    <source>
        <dbReference type="Proteomes" id="UP000678393"/>
    </source>
</evidence>
<dbReference type="AlphaFoldDB" id="A0A8S3Z0W2"/>
<dbReference type="GO" id="GO:0003735">
    <property type="term" value="F:structural constituent of ribosome"/>
    <property type="evidence" value="ECO:0007669"/>
    <property type="project" value="InterPro"/>
</dbReference>
<accession>A0A8S3Z0W2</accession>
<evidence type="ECO:0000256" key="3">
    <source>
        <dbReference type="ARBA" id="ARBA00023274"/>
    </source>
</evidence>
<dbReference type="OrthoDB" id="361870at2759"/>
<keyword evidence="7" id="KW-1185">Reference proteome</keyword>